<dbReference type="PROSITE" id="PS50088">
    <property type="entry name" value="ANK_REPEAT"/>
    <property type="match status" value="3"/>
</dbReference>
<dbReference type="GeneID" id="19251815"/>
<reference evidence="5 6" key="1">
    <citation type="journal article" date="2011" name="PLoS Genet.">
        <title>Genome sequencing and comparative transcriptomics of the model entomopathogenic fungi Metarhizium anisopliae and M. acridum.</title>
        <authorList>
            <person name="Gao Q."/>
            <person name="Jin K."/>
            <person name="Ying S.H."/>
            <person name="Zhang Y."/>
            <person name="Xiao G."/>
            <person name="Shang Y."/>
            <person name="Duan Z."/>
            <person name="Hu X."/>
            <person name="Xie X.Q."/>
            <person name="Zhou G."/>
            <person name="Peng G."/>
            <person name="Luo Z."/>
            <person name="Huang W."/>
            <person name="Wang B."/>
            <person name="Fang W."/>
            <person name="Wang S."/>
            <person name="Zhong Y."/>
            <person name="Ma L.J."/>
            <person name="St Leger R.J."/>
            <person name="Zhao G.P."/>
            <person name="Pei Y."/>
            <person name="Feng M.G."/>
            <person name="Xia Y."/>
            <person name="Wang C."/>
        </authorList>
    </citation>
    <scope>NUCLEOTIDE SEQUENCE [LARGE SCALE GENOMIC DNA]</scope>
    <source>
        <strain evidence="5 6">CQMa 102</strain>
    </source>
</reference>
<name>E9ECA6_METAQ</name>
<dbReference type="PROSITE" id="PS50297">
    <property type="entry name" value="ANK_REP_REGION"/>
    <property type="match status" value="3"/>
</dbReference>
<dbReference type="SUPFAM" id="SSF48403">
    <property type="entry name" value="Ankyrin repeat"/>
    <property type="match status" value="1"/>
</dbReference>
<evidence type="ECO:0000256" key="1">
    <source>
        <dbReference type="ARBA" id="ARBA00022737"/>
    </source>
</evidence>
<proteinExistence type="predicted"/>
<evidence type="ECO:0000256" key="4">
    <source>
        <dbReference type="SAM" id="MobiDB-lite"/>
    </source>
</evidence>
<keyword evidence="2 3" id="KW-0040">ANK repeat</keyword>
<dbReference type="KEGG" id="maw:19251815"/>
<dbReference type="EMBL" id="GL698547">
    <property type="protein sequence ID" value="EFY86426.1"/>
    <property type="molecule type" value="Genomic_DNA"/>
</dbReference>
<dbReference type="Proteomes" id="UP000002499">
    <property type="component" value="Unassembled WGS sequence"/>
</dbReference>
<protein>
    <submittedName>
        <fullName evidence="5">Espin</fullName>
    </submittedName>
</protein>
<dbReference type="AlphaFoldDB" id="E9ECA6"/>
<dbReference type="InterPro" id="IPR002110">
    <property type="entry name" value="Ankyrin_rpt"/>
</dbReference>
<evidence type="ECO:0000313" key="6">
    <source>
        <dbReference type="Proteomes" id="UP000002499"/>
    </source>
</evidence>
<sequence length="758" mass="85244">MGALRAQVRRGLAQPLQQVPLTPEHELEWFAMALGDFDGIPWQPDRSPKEYKGKRQAARAGVNSMKNSGSNPTTYNMMVTRRTLCELAGWQGPASAEALTLARAIKITMDALSSYLPPEGDFTWSLGALSAGQKDKTPEFYWTRDVTVDTLRKDIEAVLSLRLYSVYSQKQQSEHESKSIQTQPRKYNAQLRAREMPPERGLRLLGPGTRAHQRDLAWWMPPDTARILDIKEDRNGTMVVENHRIVGYEGQQDLFAKFMQSVAEKMTRAIEGGSNVRPKDSSNMDAWKCFTLHNDRLSKLAEDIHNSGLGNIHRSYLSIIQPLSAEQKLPKPDNVIALARKHAKPHERLQHFEEAVDIYLWLFRTAKTFPRESSILAKAIAILMENLRTVALTTKLREAQQYSVYRVEAIRAAKTKLEKELKQVDRTVLSCLMSLYKGQRRQWECDILQDAGPTMDGQTSYPETFNHTPLHQKCQMDRDINEELAALKTRDINQKDIHDWTPLHYAAANSSSLLVEDLLAFRADANARDPLDWTPLHYACNAPSDGLAVRFLLKDGRSQVNAQSIDGVAPLHCAAMNGDIRAVEILVQAGAALDIQDASGNTALHWAAFKGHGDIVKYLYEDSNKKLRDNNRRTALRLAAMAGMENVVRLLVPCPDKQTVADMDAFDYAEYQPLHWAAMCGHEAIVRYLVNEASFDKDAATPWGHTTPHLAASQGQEDIVRYLVDEAGANKEARDTDNKTPAQIAAEEGYEVIVRILE</sequence>
<dbReference type="InParanoid" id="E9ECA6"/>
<feature type="repeat" description="ANK" evidence="3">
    <location>
        <begin position="498"/>
        <end position="530"/>
    </location>
</feature>
<organism evidence="6">
    <name type="scientific">Metarhizium acridum (strain CQMa 102)</name>
    <dbReference type="NCBI Taxonomy" id="655827"/>
    <lineage>
        <taxon>Eukaryota</taxon>
        <taxon>Fungi</taxon>
        <taxon>Dikarya</taxon>
        <taxon>Ascomycota</taxon>
        <taxon>Pezizomycotina</taxon>
        <taxon>Sordariomycetes</taxon>
        <taxon>Hypocreomycetidae</taxon>
        <taxon>Hypocreales</taxon>
        <taxon>Clavicipitaceae</taxon>
        <taxon>Metarhizium</taxon>
    </lineage>
</organism>
<dbReference type="Gene3D" id="1.25.40.20">
    <property type="entry name" value="Ankyrin repeat-containing domain"/>
    <property type="match status" value="3"/>
</dbReference>
<dbReference type="InterPro" id="IPR036770">
    <property type="entry name" value="Ankyrin_rpt-contain_sf"/>
</dbReference>
<dbReference type="PANTHER" id="PTHR24198">
    <property type="entry name" value="ANKYRIN REPEAT AND PROTEIN KINASE DOMAIN-CONTAINING PROTEIN"/>
    <property type="match status" value="1"/>
</dbReference>
<keyword evidence="6" id="KW-1185">Reference proteome</keyword>
<feature type="repeat" description="ANK" evidence="3">
    <location>
        <begin position="599"/>
        <end position="621"/>
    </location>
</feature>
<dbReference type="eggNOG" id="KOG4177">
    <property type="taxonomic scope" value="Eukaryota"/>
</dbReference>
<evidence type="ECO:0000256" key="2">
    <source>
        <dbReference type="ARBA" id="ARBA00023043"/>
    </source>
</evidence>
<keyword evidence="1" id="KW-0677">Repeat</keyword>
<dbReference type="HOGENOM" id="CLU_318082_0_0_1"/>
<dbReference type="Pfam" id="PF12796">
    <property type="entry name" value="Ank_2"/>
    <property type="match status" value="3"/>
</dbReference>
<dbReference type="PANTHER" id="PTHR24198:SF165">
    <property type="entry name" value="ANKYRIN REPEAT-CONTAINING PROTEIN-RELATED"/>
    <property type="match status" value="1"/>
</dbReference>
<evidence type="ECO:0000256" key="3">
    <source>
        <dbReference type="PROSITE-ProRule" id="PRU00023"/>
    </source>
</evidence>
<accession>E9ECA6</accession>
<gene>
    <name evidence="5" type="ORF">MAC_07504</name>
</gene>
<feature type="repeat" description="ANK" evidence="3">
    <location>
        <begin position="566"/>
        <end position="598"/>
    </location>
</feature>
<dbReference type="SMART" id="SM00248">
    <property type="entry name" value="ANK"/>
    <property type="match status" value="7"/>
</dbReference>
<evidence type="ECO:0000313" key="5">
    <source>
        <dbReference type="EMBL" id="EFY86426.1"/>
    </source>
</evidence>
<dbReference type="OrthoDB" id="194358at2759"/>
<feature type="compositionally biased region" description="Polar residues" evidence="4">
    <location>
        <begin position="64"/>
        <end position="73"/>
    </location>
</feature>
<feature type="region of interest" description="Disordered" evidence="4">
    <location>
        <begin position="43"/>
        <end position="73"/>
    </location>
</feature>